<evidence type="ECO:0000313" key="3">
    <source>
        <dbReference type="Proteomes" id="UP000306192"/>
    </source>
</evidence>
<dbReference type="InterPro" id="IPR059125">
    <property type="entry name" value="Ferritin_actino"/>
</dbReference>
<feature type="domain" description="Ferritin-like" evidence="1">
    <location>
        <begin position="14"/>
        <end position="172"/>
    </location>
</feature>
<proteinExistence type="predicted"/>
<keyword evidence="3" id="KW-1185">Reference proteome</keyword>
<accession>A0A4T2BZ93</accession>
<evidence type="ECO:0000313" key="2">
    <source>
        <dbReference type="EMBL" id="TIH36957.1"/>
    </source>
</evidence>
<dbReference type="EMBL" id="QYRT01000014">
    <property type="protein sequence ID" value="TIH36957.1"/>
    <property type="molecule type" value="Genomic_DNA"/>
</dbReference>
<sequence>MALAELTPELEPYLAQAAYIQMSIFESVARVATLAPSVRAKESLSPAAGQALDKHHRLVVELGKVTDDPAAQMQGIAPAIDHYAAVVRGGDWYESLSSIYLTAGILDDFFVLLAAGIPGDVGTKAAKIIEADTKRDVIPVLLADAIAADPMLGSRLALWGRRLVGDTLLVARSAIHQSGNVYTDEQRIEPVFTELIAKHSRRMDGLGLTA</sequence>
<protein>
    <recommendedName>
        <fullName evidence="1">Ferritin-like domain-containing protein</fullName>
    </recommendedName>
</protein>
<name>A0A4T2BZ93_9MICO</name>
<dbReference type="Proteomes" id="UP000306192">
    <property type="component" value="Unassembled WGS sequence"/>
</dbReference>
<reference evidence="2 3" key="1">
    <citation type="journal article" date="2019" name="Microorganisms">
        <title>Systematic Affiliation and Genome Analysis of Subtercola vilae DB165(T) with Particular Emphasis on Cold Adaptation of an Isolate from a High-Altitude Cold Volcano Lake.</title>
        <authorList>
            <person name="Villalobos A.S."/>
            <person name="Wiese J."/>
            <person name="Imhoff J.F."/>
            <person name="Dorador C."/>
            <person name="Keller A."/>
            <person name="Hentschel U."/>
        </authorList>
    </citation>
    <scope>NUCLEOTIDE SEQUENCE [LARGE SCALE GENOMIC DNA]</scope>
    <source>
        <strain evidence="2 3">DB165</strain>
    </source>
</reference>
<dbReference type="Pfam" id="PF13794">
    <property type="entry name" value="MiaE_2"/>
    <property type="match status" value="1"/>
</dbReference>
<organism evidence="2 3">
    <name type="scientific">Subtercola vilae</name>
    <dbReference type="NCBI Taxonomy" id="2056433"/>
    <lineage>
        <taxon>Bacteria</taxon>
        <taxon>Bacillati</taxon>
        <taxon>Actinomycetota</taxon>
        <taxon>Actinomycetes</taxon>
        <taxon>Micrococcales</taxon>
        <taxon>Microbacteriaceae</taxon>
        <taxon>Subtercola</taxon>
    </lineage>
</organism>
<dbReference type="AlphaFoldDB" id="A0A4T2BZ93"/>
<comment type="caution">
    <text evidence="2">The sequence shown here is derived from an EMBL/GenBank/DDBJ whole genome shotgun (WGS) entry which is preliminary data.</text>
</comment>
<dbReference type="Gene3D" id="1.20.1260.10">
    <property type="match status" value="1"/>
</dbReference>
<dbReference type="OrthoDB" id="3728083at2"/>
<dbReference type="InterPro" id="IPR012347">
    <property type="entry name" value="Ferritin-like"/>
</dbReference>
<evidence type="ECO:0000259" key="1">
    <source>
        <dbReference type="Pfam" id="PF13794"/>
    </source>
</evidence>
<gene>
    <name evidence="2" type="ORF">D4765_09230</name>
</gene>